<protein>
    <submittedName>
        <fullName evidence="1">Uncharacterized protein</fullName>
    </submittedName>
</protein>
<dbReference type="AlphaFoldDB" id="A0A645FZK5"/>
<accession>A0A645FZK5</accession>
<organism evidence="1">
    <name type="scientific">bioreactor metagenome</name>
    <dbReference type="NCBI Taxonomy" id="1076179"/>
    <lineage>
        <taxon>unclassified sequences</taxon>
        <taxon>metagenomes</taxon>
        <taxon>ecological metagenomes</taxon>
    </lineage>
</organism>
<comment type="caution">
    <text evidence="1">The sequence shown here is derived from an EMBL/GenBank/DDBJ whole genome shotgun (WGS) entry which is preliminary data.</text>
</comment>
<evidence type="ECO:0000313" key="1">
    <source>
        <dbReference type="EMBL" id="MPN19825.1"/>
    </source>
</evidence>
<name>A0A645FZK5_9ZZZZ</name>
<reference evidence="1" key="1">
    <citation type="submission" date="2019-08" db="EMBL/GenBank/DDBJ databases">
        <authorList>
            <person name="Kucharzyk K."/>
            <person name="Murdoch R.W."/>
            <person name="Higgins S."/>
            <person name="Loffler F."/>
        </authorList>
    </citation>
    <scope>NUCLEOTIDE SEQUENCE</scope>
</reference>
<gene>
    <name evidence="1" type="ORF">SDC9_167197</name>
</gene>
<sequence length="117" mass="13315">MRTQLISLFALIAHVDLRFIGRQLIDQRFVTGRPHFHQLTVQVQYLGTSRLFVQIINILRNYLNVKILLHICNSGMPLIGLCTDQLAPADIIKLQHKCRISVECFGSGNIFNGVFIP</sequence>
<dbReference type="EMBL" id="VSSQ01067437">
    <property type="protein sequence ID" value="MPN19825.1"/>
    <property type="molecule type" value="Genomic_DNA"/>
</dbReference>
<proteinExistence type="predicted"/>